<accession>A0ABT7TIV8</accession>
<dbReference type="GO" id="GO:0016757">
    <property type="term" value="F:glycosyltransferase activity"/>
    <property type="evidence" value="ECO:0007669"/>
    <property type="project" value="UniProtKB-KW"/>
</dbReference>
<dbReference type="PANTHER" id="PTHR43685:SF2">
    <property type="entry name" value="GLYCOSYLTRANSFERASE 2-LIKE DOMAIN-CONTAINING PROTEIN"/>
    <property type="match status" value="1"/>
</dbReference>
<reference evidence="3 4" key="1">
    <citation type="submission" date="2023-06" db="EMBL/GenBank/DDBJ databases">
        <authorList>
            <person name="Feng G."/>
            <person name="Li J."/>
            <person name="Zhu H."/>
        </authorList>
    </citation>
    <scope>NUCLEOTIDE SEQUENCE [LARGE SCALE GENOMIC DNA]</scope>
    <source>
        <strain evidence="3 4">RHCJP20</strain>
    </source>
</reference>
<organism evidence="3 4">
    <name type="scientific">Curtobacterium subtropicum</name>
    <dbReference type="NCBI Taxonomy" id="3055138"/>
    <lineage>
        <taxon>Bacteria</taxon>
        <taxon>Bacillati</taxon>
        <taxon>Actinomycetota</taxon>
        <taxon>Actinomycetes</taxon>
        <taxon>Micrococcales</taxon>
        <taxon>Microbacteriaceae</taxon>
        <taxon>Curtobacterium</taxon>
    </lineage>
</organism>
<dbReference type="Gene3D" id="3.90.550.10">
    <property type="entry name" value="Spore Coat Polysaccharide Biosynthesis Protein SpsA, Chain A"/>
    <property type="match status" value="1"/>
</dbReference>
<dbReference type="Proteomes" id="UP001235720">
    <property type="component" value="Unassembled WGS sequence"/>
</dbReference>
<dbReference type="InterPro" id="IPR050834">
    <property type="entry name" value="Glycosyltransf_2"/>
</dbReference>
<dbReference type="InterPro" id="IPR029044">
    <property type="entry name" value="Nucleotide-diphossugar_trans"/>
</dbReference>
<evidence type="ECO:0000256" key="1">
    <source>
        <dbReference type="SAM" id="MobiDB-lite"/>
    </source>
</evidence>
<evidence type="ECO:0000313" key="4">
    <source>
        <dbReference type="Proteomes" id="UP001235720"/>
    </source>
</evidence>
<dbReference type="InterPro" id="IPR001173">
    <property type="entry name" value="Glyco_trans_2-like"/>
</dbReference>
<feature type="region of interest" description="Disordered" evidence="1">
    <location>
        <begin position="1"/>
        <end position="22"/>
    </location>
</feature>
<name>A0ABT7TIV8_9MICO</name>
<evidence type="ECO:0000259" key="2">
    <source>
        <dbReference type="Pfam" id="PF00535"/>
    </source>
</evidence>
<dbReference type="Pfam" id="PF00535">
    <property type="entry name" value="Glycos_transf_2"/>
    <property type="match status" value="1"/>
</dbReference>
<dbReference type="EC" id="2.4.-.-" evidence="3"/>
<comment type="caution">
    <text evidence="3">The sequence shown here is derived from an EMBL/GenBank/DDBJ whole genome shotgun (WGS) entry which is preliminary data.</text>
</comment>
<proteinExistence type="predicted"/>
<dbReference type="PANTHER" id="PTHR43685">
    <property type="entry name" value="GLYCOSYLTRANSFERASE"/>
    <property type="match status" value="1"/>
</dbReference>
<feature type="domain" description="Glycosyltransferase 2-like" evidence="2">
    <location>
        <begin position="110"/>
        <end position="252"/>
    </location>
</feature>
<dbReference type="EMBL" id="JAUCMM010000011">
    <property type="protein sequence ID" value="MDM7889523.1"/>
    <property type="molecule type" value="Genomic_DNA"/>
</dbReference>
<sequence>MTPTPPRSPSSHLVLERPMASSEPPTWHGAVWVGAVDVREVPEGDLAVPLLAADGHRTARLLVRDGTAPRGFVDLPVTDGAVDAGALRTAVAALPAAAHPPVPARLPRTSVVLCTRDRADQLVDALRSVLALDHPDLEVVVVDNAPSDDATRRLVTAPGTDPRVRYVLEPTPGLSSARNAGVRAARGEVVAFTDDDVVVDPGWLRAVASGFARGEDVVCVSGLVASGELRTPAQRWFDERVTWSRNLTPRVFRLAAPPADRPLFPFSVGDYGTGANFAVRRDALLALGGFDEALGVGTLTGGGEDIDLFARVVLSGAALAVEPSALVWHRHRADVAALRTQAVGYGTGLGAWLTKTALRPRTLGMALLRAPGALRHLLAGPTGPAEVGTDGAARPVAVPAAGDAVFDREVAAVRGVELRAVLRGVGRYARSWWAVRARTAARRRPS</sequence>
<gene>
    <name evidence="3" type="ORF">QUG98_13780</name>
</gene>
<keyword evidence="4" id="KW-1185">Reference proteome</keyword>
<protein>
    <submittedName>
        <fullName evidence="3">Glycosyltransferase</fullName>
        <ecNumber evidence="3">2.4.-.-</ecNumber>
    </submittedName>
</protein>
<dbReference type="SUPFAM" id="SSF53448">
    <property type="entry name" value="Nucleotide-diphospho-sugar transferases"/>
    <property type="match status" value="1"/>
</dbReference>
<dbReference type="CDD" id="cd00761">
    <property type="entry name" value="Glyco_tranf_GTA_type"/>
    <property type="match status" value="1"/>
</dbReference>
<evidence type="ECO:0000313" key="3">
    <source>
        <dbReference type="EMBL" id="MDM7889523.1"/>
    </source>
</evidence>
<dbReference type="RefSeq" id="WP_289471119.1">
    <property type="nucleotide sequence ID" value="NZ_JAUCMM010000011.1"/>
</dbReference>
<keyword evidence="3" id="KW-0808">Transferase</keyword>
<keyword evidence="3" id="KW-0328">Glycosyltransferase</keyword>